<dbReference type="GO" id="GO:0006096">
    <property type="term" value="P:glycolytic process"/>
    <property type="evidence" value="ECO:0007669"/>
    <property type="project" value="UniProtKB-UniPathway"/>
</dbReference>
<dbReference type="PANTHER" id="PTHR19443:SF16">
    <property type="entry name" value="HEXOKINASE TYPE 1-RELATED"/>
    <property type="match status" value="1"/>
</dbReference>
<dbReference type="GO" id="GO:0006006">
    <property type="term" value="P:glucose metabolic process"/>
    <property type="evidence" value="ECO:0007669"/>
    <property type="project" value="TreeGrafter"/>
</dbReference>
<evidence type="ECO:0000256" key="11">
    <source>
        <dbReference type="ARBA" id="ARBA00048160"/>
    </source>
</evidence>
<evidence type="ECO:0000256" key="9">
    <source>
        <dbReference type="ARBA" id="ARBA00044613"/>
    </source>
</evidence>
<dbReference type="PROSITE" id="PS00378">
    <property type="entry name" value="HEXOKINASE_1"/>
    <property type="match status" value="1"/>
</dbReference>
<dbReference type="Pfam" id="PF00349">
    <property type="entry name" value="Hexokinase_1"/>
    <property type="match status" value="1"/>
</dbReference>
<comment type="pathway">
    <text evidence="2">Carbohydrate metabolism; hexose metabolism.</text>
</comment>
<feature type="domain" description="Hexokinase C-terminal" evidence="14">
    <location>
        <begin position="285"/>
        <end position="518"/>
    </location>
</feature>
<sequence length="528" mass="58504">MCVSVYICYSLVTSLLVGVVSLKSSYDGGRLGESSGHHVNALEASACSAAWWAGRDVTRLGQQRARGSVEVEGVVHMRRSRRLKIREECRVFHMSDTQIKEVMSRLHNELVRGLGKNTHSKASVKCWLTYIQDLPNGKERGKFLALDLGGTNFRVLIINLGDNHFDMQSKIYAVPNHIMTGTGVALFDHIAECLANFMKEHEVYDERLALGFTFSFPLKQTGLTKGILQRWTKGFSCSGVVNEDVVQALKDAISRRGDLSVSVMGILNDATGTLMSCVHKNPNCRVGIILGTGSNACYVEKTENCELFEENNGKLQMLINTEWGAFGDDGSLDFIRTEFDREVDTHSINRGKQIFEKMIAGMYLGEIVRLALEKLTRMDLLFDGRGSDLLFKRNSFYTKYVSEIESDLPGEFTSCRDVLEELGLAHATEADMAAVRYVCECVSRRAAHLVSAGIATLLNKMNDPVVTVGIDGSVYRFHPHFHTLMCEKIEYLVRPGITFDLMLSEDGSGRGAALVAAVACHQSQQQGA</sequence>
<dbReference type="GO" id="GO:0005739">
    <property type="term" value="C:mitochondrion"/>
    <property type="evidence" value="ECO:0007669"/>
    <property type="project" value="TreeGrafter"/>
</dbReference>
<evidence type="ECO:0000256" key="12">
    <source>
        <dbReference type="RuleBase" id="RU362007"/>
    </source>
</evidence>
<dbReference type="EC" id="2.7.1.-" evidence="12"/>
<accession>A0A6J3C208</accession>
<evidence type="ECO:0000259" key="13">
    <source>
        <dbReference type="Pfam" id="PF00349"/>
    </source>
</evidence>
<dbReference type="UniPathway" id="UPA00242"/>
<dbReference type="FunCoup" id="A0A6J3C208">
    <property type="interactions" value="350"/>
</dbReference>
<dbReference type="Proteomes" id="UP001652740">
    <property type="component" value="Unplaced"/>
</dbReference>
<proteinExistence type="inferred from homology"/>
<evidence type="ECO:0000256" key="3">
    <source>
        <dbReference type="ARBA" id="ARBA00009225"/>
    </source>
</evidence>
<dbReference type="GO" id="GO:0004340">
    <property type="term" value="F:glucokinase activity"/>
    <property type="evidence" value="ECO:0007669"/>
    <property type="project" value="TreeGrafter"/>
</dbReference>
<keyword evidence="7 12" id="KW-0067">ATP-binding</keyword>
<dbReference type="CDD" id="cd24019">
    <property type="entry name" value="ASKHA_NBD_HK_meta"/>
    <property type="match status" value="1"/>
</dbReference>
<dbReference type="InterPro" id="IPR022672">
    <property type="entry name" value="Hexokinase_N"/>
</dbReference>
<dbReference type="InterPro" id="IPR043129">
    <property type="entry name" value="ATPase_NBD"/>
</dbReference>
<dbReference type="PRINTS" id="PR00475">
    <property type="entry name" value="HEXOKINASE"/>
</dbReference>
<dbReference type="Pfam" id="PF03727">
    <property type="entry name" value="Hexokinase_2"/>
    <property type="match status" value="1"/>
</dbReference>
<dbReference type="GO" id="GO:0005536">
    <property type="term" value="F:D-glucose binding"/>
    <property type="evidence" value="ECO:0007669"/>
    <property type="project" value="InterPro"/>
</dbReference>
<keyword evidence="6 12" id="KW-0418">Kinase</keyword>
<organism evidence="15 16">
    <name type="scientific">Galleria mellonella</name>
    <name type="common">Greater wax moth</name>
    <dbReference type="NCBI Taxonomy" id="7137"/>
    <lineage>
        <taxon>Eukaryota</taxon>
        <taxon>Metazoa</taxon>
        <taxon>Ecdysozoa</taxon>
        <taxon>Arthropoda</taxon>
        <taxon>Hexapoda</taxon>
        <taxon>Insecta</taxon>
        <taxon>Pterygota</taxon>
        <taxon>Neoptera</taxon>
        <taxon>Endopterygota</taxon>
        <taxon>Lepidoptera</taxon>
        <taxon>Glossata</taxon>
        <taxon>Ditrysia</taxon>
        <taxon>Pyraloidea</taxon>
        <taxon>Pyralidae</taxon>
        <taxon>Galleriinae</taxon>
        <taxon>Galleria</taxon>
    </lineage>
</organism>
<evidence type="ECO:0000256" key="6">
    <source>
        <dbReference type="ARBA" id="ARBA00022777"/>
    </source>
</evidence>
<evidence type="ECO:0000256" key="10">
    <source>
        <dbReference type="ARBA" id="ARBA00047905"/>
    </source>
</evidence>
<dbReference type="GeneID" id="113509732"/>
<dbReference type="PANTHER" id="PTHR19443">
    <property type="entry name" value="HEXOKINASE"/>
    <property type="match status" value="1"/>
</dbReference>
<evidence type="ECO:0000256" key="7">
    <source>
        <dbReference type="ARBA" id="ARBA00022840"/>
    </source>
</evidence>
<dbReference type="UniPathway" id="UPA00109">
    <property type="reaction ID" value="UER00180"/>
</dbReference>
<evidence type="ECO:0000259" key="14">
    <source>
        <dbReference type="Pfam" id="PF03727"/>
    </source>
</evidence>
<dbReference type="RefSeq" id="XP_031766677.2">
    <property type="nucleotide sequence ID" value="XM_031910817.2"/>
</dbReference>
<dbReference type="InterPro" id="IPR001312">
    <property type="entry name" value="Hexokinase"/>
</dbReference>
<evidence type="ECO:0000313" key="15">
    <source>
        <dbReference type="Proteomes" id="UP001652740"/>
    </source>
</evidence>
<name>A0A6J3C208_GALME</name>
<evidence type="ECO:0000313" key="16">
    <source>
        <dbReference type="RefSeq" id="XP_031766677.2"/>
    </source>
</evidence>
<evidence type="ECO:0000256" key="5">
    <source>
        <dbReference type="ARBA" id="ARBA00022741"/>
    </source>
</evidence>
<feature type="domain" description="Hexokinase N-terminal" evidence="13">
    <location>
        <begin position="85"/>
        <end position="277"/>
    </location>
</feature>
<dbReference type="GO" id="GO:0005524">
    <property type="term" value="F:ATP binding"/>
    <property type="evidence" value="ECO:0007669"/>
    <property type="project" value="UniProtKB-UniRule"/>
</dbReference>
<comment type="catalytic activity">
    <reaction evidence="10">
        <text>D-fructose + ATP = D-fructose 6-phosphate + ADP + H(+)</text>
        <dbReference type="Rhea" id="RHEA:16125"/>
        <dbReference type="ChEBI" id="CHEBI:15378"/>
        <dbReference type="ChEBI" id="CHEBI:30616"/>
        <dbReference type="ChEBI" id="CHEBI:37721"/>
        <dbReference type="ChEBI" id="CHEBI:61527"/>
        <dbReference type="ChEBI" id="CHEBI:456216"/>
        <dbReference type="EC" id="2.7.1.1"/>
    </reaction>
    <physiologicalReaction direction="left-to-right" evidence="10">
        <dbReference type="Rhea" id="RHEA:16126"/>
    </physiologicalReaction>
</comment>
<dbReference type="InParanoid" id="A0A6J3C208"/>
<dbReference type="GO" id="GO:0001678">
    <property type="term" value="P:intracellular glucose homeostasis"/>
    <property type="evidence" value="ECO:0007669"/>
    <property type="project" value="InterPro"/>
</dbReference>
<evidence type="ECO:0000256" key="4">
    <source>
        <dbReference type="ARBA" id="ARBA00022679"/>
    </source>
</evidence>
<dbReference type="InterPro" id="IPR019807">
    <property type="entry name" value="Hexokinase_BS"/>
</dbReference>
<gene>
    <name evidence="16" type="primary">LOC113509732</name>
</gene>
<evidence type="ECO:0000256" key="1">
    <source>
        <dbReference type="ARBA" id="ARBA00004888"/>
    </source>
</evidence>
<keyword evidence="5 12" id="KW-0547">Nucleotide-binding</keyword>
<keyword evidence="8 12" id="KW-0324">Glycolysis</keyword>
<dbReference type="Gene3D" id="3.30.420.40">
    <property type="match status" value="1"/>
</dbReference>
<keyword evidence="4 12" id="KW-0808">Transferase</keyword>
<protein>
    <recommendedName>
        <fullName evidence="12">Phosphotransferase</fullName>
        <ecNumber evidence="12">2.7.1.-</ecNumber>
    </recommendedName>
</protein>
<dbReference type="InterPro" id="IPR022673">
    <property type="entry name" value="Hexokinase_C"/>
</dbReference>
<reference evidence="16" key="1">
    <citation type="submission" date="2025-08" db="UniProtKB">
        <authorList>
            <consortium name="RefSeq"/>
        </authorList>
    </citation>
    <scope>IDENTIFICATION</scope>
    <source>
        <tissue evidence="16">Whole larvae</tissue>
    </source>
</reference>
<dbReference type="GO" id="GO:0008865">
    <property type="term" value="F:fructokinase activity"/>
    <property type="evidence" value="ECO:0007669"/>
    <property type="project" value="TreeGrafter"/>
</dbReference>
<comment type="similarity">
    <text evidence="3 12">Belongs to the hexokinase family.</text>
</comment>
<dbReference type="AlphaFoldDB" id="A0A6J3C208"/>
<comment type="catalytic activity">
    <reaction evidence="11">
        <text>D-glucose + ATP = D-glucose 6-phosphate + ADP + H(+)</text>
        <dbReference type="Rhea" id="RHEA:17825"/>
        <dbReference type="ChEBI" id="CHEBI:4167"/>
        <dbReference type="ChEBI" id="CHEBI:15378"/>
        <dbReference type="ChEBI" id="CHEBI:30616"/>
        <dbReference type="ChEBI" id="CHEBI:61548"/>
        <dbReference type="ChEBI" id="CHEBI:456216"/>
        <dbReference type="EC" id="2.7.1.1"/>
    </reaction>
    <physiologicalReaction direction="left-to-right" evidence="11">
        <dbReference type="Rhea" id="RHEA:17826"/>
    </physiologicalReaction>
</comment>
<dbReference type="Gene3D" id="3.40.367.20">
    <property type="match status" value="1"/>
</dbReference>
<evidence type="ECO:0000256" key="2">
    <source>
        <dbReference type="ARBA" id="ARBA00005028"/>
    </source>
</evidence>
<comment type="catalytic activity">
    <reaction evidence="9">
        <text>a D-hexose + ATP = a D-hexose 6-phosphate + ADP + H(+)</text>
        <dbReference type="Rhea" id="RHEA:22740"/>
        <dbReference type="ChEBI" id="CHEBI:4194"/>
        <dbReference type="ChEBI" id="CHEBI:15378"/>
        <dbReference type="ChEBI" id="CHEBI:30616"/>
        <dbReference type="ChEBI" id="CHEBI:229467"/>
        <dbReference type="ChEBI" id="CHEBI:456216"/>
        <dbReference type="EC" id="2.7.1.1"/>
    </reaction>
    <physiologicalReaction direction="left-to-right" evidence="9">
        <dbReference type="Rhea" id="RHEA:22741"/>
    </physiologicalReaction>
</comment>
<dbReference type="SUPFAM" id="SSF53067">
    <property type="entry name" value="Actin-like ATPase domain"/>
    <property type="match status" value="2"/>
</dbReference>
<dbReference type="PROSITE" id="PS51748">
    <property type="entry name" value="HEXOKINASE_2"/>
    <property type="match status" value="1"/>
</dbReference>
<keyword evidence="15" id="KW-1185">Reference proteome</keyword>
<comment type="pathway">
    <text evidence="1">Carbohydrate degradation; glycolysis; D-glyceraldehyde 3-phosphate and glycerone phosphate from D-glucose: step 1/4.</text>
</comment>
<dbReference type="GO" id="GO:0005829">
    <property type="term" value="C:cytosol"/>
    <property type="evidence" value="ECO:0007669"/>
    <property type="project" value="TreeGrafter"/>
</dbReference>
<evidence type="ECO:0000256" key="8">
    <source>
        <dbReference type="ARBA" id="ARBA00023152"/>
    </source>
</evidence>